<organism evidence="1 2">
    <name type="scientific">Steinernema hermaphroditum</name>
    <dbReference type="NCBI Taxonomy" id="289476"/>
    <lineage>
        <taxon>Eukaryota</taxon>
        <taxon>Metazoa</taxon>
        <taxon>Ecdysozoa</taxon>
        <taxon>Nematoda</taxon>
        <taxon>Chromadorea</taxon>
        <taxon>Rhabditida</taxon>
        <taxon>Tylenchina</taxon>
        <taxon>Panagrolaimomorpha</taxon>
        <taxon>Strongyloidoidea</taxon>
        <taxon>Steinernematidae</taxon>
        <taxon>Steinernema</taxon>
    </lineage>
</organism>
<accession>A0AA39HDI5</accession>
<comment type="caution">
    <text evidence="1">The sequence shown here is derived from an EMBL/GenBank/DDBJ whole genome shotgun (WGS) entry which is preliminary data.</text>
</comment>
<gene>
    <name evidence="1" type="ORF">QR680_016826</name>
</gene>
<dbReference type="AlphaFoldDB" id="A0AA39HDI5"/>
<keyword evidence="2" id="KW-1185">Reference proteome</keyword>
<protein>
    <submittedName>
        <fullName evidence="1">Uncharacterized protein</fullName>
    </submittedName>
</protein>
<dbReference type="EMBL" id="JAUCMV010000004">
    <property type="protein sequence ID" value="KAK0403271.1"/>
    <property type="molecule type" value="Genomic_DNA"/>
</dbReference>
<proteinExistence type="predicted"/>
<sequence length="78" mass="8843">MRTLFGQRILSPSKMADFHYFSLSRLKKAAKKASKTCRKLSSPDGYERLGACAYQYCGRHSAQATSLQPKYAQSPFYL</sequence>
<name>A0AA39HDI5_9BILA</name>
<evidence type="ECO:0000313" key="2">
    <source>
        <dbReference type="Proteomes" id="UP001175271"/>
    </source>
</evidence>
<dbReference type="Proteomes" id="UP001175271">
    <property type="component" value="Unassembled WGS sequence"/>
</dbReference>
<evidence type="ECO:0000313" key="1">
    <source>
        <dbReference type="EMBL" id="KAK0403271.1"/>
    </source>
</evidence>
<reference evidence="1" key="1">
    <citation type="submission" date="2023-06" db="EMBL/GenBank/DDBJ databases">
        <title>Genomic analysis of the entomopathogenic nematode Steinernema hermaphroditum.</title>
        <authorList>
            <person name="Schwarz E.M."/>
            <person name="Heppert J.K."/>
            <person name="Baniya A."/>
            <person name="Schwartz H.T."/>
            <person name="Tan C.-H."/>
            <person name="Antoshechkin I."/>
            <person name="Sternberg P.W."/>
            <person name="Goodrich-Blair H."/>
            <person name="Dillman A.R."/>
        </authorList>
    </citation>
    <scope>NUCLEOTIDE SEQUENCE</scope>
    <source>
        <strain evidence="1">PS9179</strain>
        <tissue evidence="1">Whole animal</tissue>
    </source>
</reference>